<feature type="domain" description="Snf2 ATP coupling" evidence="2">
    <location>
        <begin position="21"/>
        <end position="118"/>
    </location>
</feature>
<feature type="region of interest" description="Disordered" evidence="1">
    <location>
        <begin position="1913"/>
        <end position="1992"/>
    </location>
</feature>
<dbReference type="EMBL" id="CP144696">
    <property type="protein sequence ID" value="WVZ09930.1"/>
    <property type="molecule type" value="Genomic_DNA"/>
</dbReference>
<feature type="region of interest" description="Disordered" evidence="1">
    <location>
        <begin position="367"/>
        <end position="418"/>
    </location>
</feature>
<feature type="compositionally biased region" description="Basic and acidic residues" evidence="1">
    <location>
        <begin position="1323"/>
        <end position="1336"/>
    </location>
</feature>
<feature type="compositionally biased region" description="Polar residues" evidence="1">
    <location>
        <begin position="368"/>
        <end position="408"/>
    </location>
</feature>
<feature type="region of interest" description="Disordered" evidence="1">
    <location>
        <begin position="1237"/>
        <end position="1260"/>
    </location>
</feature>
<feature type="compositionally biased region" description="Basic and acidic residues" evidence="1">
    <location>
        <begin position="1913"/>
        <end position="1926"/>
    </location>
</feature>
<feature type="compositionally biased region" description="Basic and acidic residues" evidence="1">
    <location>
        <begin position="1973"/>
        <end position="1983"/>
    </location>
</feature>
<dbReference type="GO" id="GO:0042393">
    <property type="term" value="F:histone binding"/>
    <property type="evidence" value="ECO:0007669"/>
    <property type="project" value="InterPro"/>
</dbReference>
<dbReference type="Pfam" id="PF14619">
    <property type="entry name" value="SnAC"/>
    <property type="match status" value="1"/>
</dbReference>
<feature type="compositionally biased region" description="Basic and acidic residues" evidence="1">
    <location>
        <begin position="1720"/>
        <end position="1734"/>
    </location>
</feature>
<feature type="region of interest" description="Disordered" evidence="1">
    <location>
        <begin position="285"/>
        <end position="321"/>
    </location>
</feature>
<feature type="compositionally biased region" description="Polar residues" evidence="1">
    <location>
        <begin position="208"/>
        <end position="220"/>
    </location>
</feature>
<feature type="region of interest" description="Disordered" evidence="1">
    <location>
        <begin position="942"/>
        <end position="969"/>
    </location>
</feature>
<name>A0AAQ3NGM9_VIGMU</name>
<feature type="compositionally biased region" description="Polar residues" evidence="1">
    <location>
        <begin position="668"/>
        <end position="684"/>
    </location>
</feature>
<feature type="compositionally biased region" description="Basic and acidic residues" evidence="1">
    <location>
        <begin position="1940"/>
        <end position="1965"/>
    </location>
</feature>
<organism evidence="3 4">
    <name type="scientific">Vigna mungo</name>
    <name type="common">Black gram</name>
    <name type="synonym">Phaseolus mungo</name>
    <dbReference type="NCBI Taxonomy" id="3915"/>
    <lineage>
        <taxon>Eukaryota</taxon>
        <taxon>Viridiplantae</taxon>
        <taxon>Streptophyta</taxon>
        <taxon>Embryophyta</taxon>
        <taxon>Tracheophyta</taxon>
        <taxon>Spermatophyta</taxon>
        <taxon>Magnoliopsida</taxon>
        <taxon>eudicotyledons</taxon>
        <taxon>Gunneridae</taxon>
        <taxon>Pentapetalae</taxon>
        <taxon>rosids</taxon>
        <taxon>fabids</taxon>
        <taxon>Fabales</taxon>
        <taxon>Fabaceae</taxon>
        <taxon>Papilionoideae</taxon>
        <taxon>50 kb inversion clade</taxon>
        <taxon>NPAAA clade</taxon>
        <taxon>indigoferoid/millettioid clade</taxon>
        <taxon>Phaseoleae</taxon>
        <taxon>Vigna</taxon>
    </lineage>
</organism>
<feature type="compositionally biased region" description="Basic and acidic residues" evidence="1">
    <location>
        <begin position="1613"/>
        <end position="1624"/>
    </location>
</feature>
<evidence type="ECO:0000313" key="4">
    <source>
        <dbReference type="Proteomes" id="UP001374535"/>
    </source>
</evidence>
<feature type="compositionally biased region" description="Polar residues" evidence="1">
    <location>
        <begin position="1928"/>
        <end position="1937"/>
    </location>
</feature>
<keyword evidence="4" id="KW-1185">Reference proteome</keyword>
<feature type="compositionally biased region" description="Basic and acidic residues" evidence="1">
    <location>
        <begin position="1470"/>
        <end position="1493"/>
    </location>
</feature>
<feature type="compositionally biased region" description="Low complexity" evidence="1">
    <location>
        <begin position="225"/>
        <end position="239"/>
    </location>
</feature>
<dbReference type="Proteomes" id="UP001374535">
    <property type="component" value="Chromosome 5"/>
</dbReference>
<accession>A0AAQ3NGM9</accession>
<feature type="region of interest" description="Disordered" evidence="1">
    <location>
        <begin position="696"/>
        <end position="717"/>
    </location>
</feature>
<feature type="compositionally biased region" description="Polar residues" evidence="1">
    <location>
        <begin position="240"/>
        <end position="256"/>
    </location>
</feature>
<evidence type="ECO:0000256" key="1">
    <source>
        <dbReference type="SAM" id="MobiDB-lite"/>
    </source>
</evidence>
<feature type="compositionally biased region" description="Polar residues" evidence="1">
    <location>
        <begin position="1636"/>
        <end position="1651"/>
    </location>
</feature>
<feature type="compositionally biased region" description="Polar residues" evidence="1">
    <location>
        <begin position="1494"/>
        <end position="1503"/>
    </location>
</feature>
<feature type="region of interest" description="Disordered" evidence="1">
    <location>
        <begin position="1599"/>
        <end position="1651"/>
    </location>
</feature>
<protein>
    <recommendedName>
        <fullName evidence="2">Snf2 ATP coupling domain-containing protein</fullName>
    </recommendedName>
</protein>
<dbReference type="InterPro" id="IPR029295">
    <property type="entry name" value="SnAC"/>
</dbReference>
<evidence type="ECO:0000313" key="3">
    <source>
        <dbReference type="EMBL" id="WVZ09930.1"/>
    </source>
</evidence>
<feature type="region of interest" description="Disordered" evidence="1">
    <location>
        <begin position="1470"/>
        <end position="1533"/>
    </location>
</feature>
<feature type="region of interest" description="Disordered" evidence="1">
    <location>
        <begin position="581"/>
        <end position="684"/>
    </location>
</feature>
<feature type="compositionally biased region" description="Polar residues" evidence="1">
    <location>
        <begin position="601"/>
        <end position="623"/>
    </location>
</feature>
<feature type="compositionally biased region" description="Polar residues" evidence="1">
    <location>
        <begin position="946"/>
        <end position="968"/>
    </location>
</feature>
<feature type="compositionally biased region" description="Low complexity" evidence="1">
    <location>
        <begin position="1738"/>
        <end position="1749"/>
    </location>
</feature>
<gene>
    <name evidence="3" type="ORF">V8G54_014460</name>
</gene>
<evidence type="ECO:0000259" key="2">
    <source>
        <dbReference type="SMART" id="SM01314"/>
    </source>
</evidence>
<sequence length="1992" mass="210982">MHILFLFCSETELDIFEAVDKKRKEDELATWKKLVHGQTADGSDLIPPLPTRLVTDEDLKQFYEAMKISDVPKVVVESSGVKRKGGYLGGLDTQQYGRGKRAREVRSYEEQWTEEEFEKMCQVEAPDSPKVKEVAEMSYPTNTSSSVVSTSNPQPVVAVSPVAPTLPSLESLPVQQAKEITPPAKRGRGRPKRITSDKSPAVMGPPVTSGTVEVDTQLQKGSGSGHLASSAADSVSHSSEVTSANAPVQQSDTGVSPNAHPAIPVPTIPPNSQVAAVPASVSIQARGPGRKNHGSEGIRRRGKKQVMVPPPVPGGSVGPDVKVNEKLDNKLVSPSGQAISQGEVVPSLAAVAYPSSASLNSGLGAGTVLNSQAPHPSPSNTTSVQTITTHPSEQMSSKGQNQKSQTGVSRRRGKKQAPMLAPVPDVLHEDSHQTANLPVSSGSAVVEKATELKSLQVNNVPESKCVVQDQASQNLGDQDLKSLEGSDDSAKQTVITPSCQDSMIKFPGKDLEVYDASVKIVKSSEITSSKVDEVCNNSRSETSLLTTVPVAEATKDQLSGGKTHTQTVETTKIIPSVVDTPTSTDAINKSLDPVNPKIVPSTLSTINPSTPASESTLSGSIESIPSRRQGRKTQNRAEPPRRRGKKSASLLPVVPDAVTGQDPKLSHHAQNSSGDSLQGKATANISQSQSFEILLPSGVVSHESKRKDRTTNSTQNKQMKVTRIDSAPISADKISVHDVARVMKEVFSGTCLPKPKAHDSAGSEDKNSTVGHVMTKAAVCGSNNQNLEDKARCDITSSGVACLTSDAVVNVPEKQSEPASSMPNLEGKANLNMPTTGEHSLLSDVKEKDEQTQHCVENSITECKIALDTTVSAVEKIDGSSEKLPTSDLSIDSSSHQICSSSGAGSLVVIDHNKLGDQSDFSKECLRPSALDIGGPGCSLIPLEPKTSSNNLESTQTDICTQSPSSTNKRLDVTEQVSTEKLDPSKPSLASSLAYVDSAGLLVQTENLGDQPQVTSSSPATGPPPSTVIVSIVSKQNEVKNETEFALKASAELSSDEGIVGCKIPDSELLKPENPITFEHDSQKPLEPPVKQCLESASEMEDPVGAKAVKIEKHPDALEPDLDGTPLIESCSKNLSEEKKDDVNFICEQLPSCVAKSINIDPVSQENIVLPNPIDNPKTSSEACHVEIDTSDSLVLPQPCGLEAVGNDLRGDSGVGSFVEGTISEGAVLSQSTLVEEQNRGSEPLEESMEKNAANNSGLQEEVKVDEVEADGLMNSSISQTVLVTHDAFQENMNLSSHPMTKEENIEGSTVRSLSISISPPDGLKDSKSELGHKDISPVGNSQIGSEDSMLKSLGLVSSPSVRKEEGVSSTSDIDGVEPVSSNDLLGKSKVHQLITVPDAVEPSLSQLKEEEKIGLSSDSKLVVRSVSEKDIEGSDLLPEDPVLEINKMSSDSPIIVTDSSEAQVSLVKVDSEEVRMSDQMDVSEVSRNDSEKLSSNSQNDPSCLQMERDNANVLSDRGPLFSSFGPGERDPLIENCRDDVMEPIANPLLQHKSECSESEKVEMNTSDVGCVDPELMAKSTDLPSSLMEEDKADISCRSPLAGAEPMTGENCEDAKEEPNRSEAEIGNQVDASDAGVTTEQLSSGDVIEPSSSLIIEDNKIVLSSEKVPHLTEEGSCKDTSEVGGTPVDVVKASEVESEVKTLSDEGPQGIFETQVESRGLADSEVRADSKSCDTEIENVSEVPNSSVSVEQVDGLSNEGIVGSPAIMQVSEDSEAIAGVEIDVTPDCLDPSVSVEKVDGLSNEGIVGSQPRMQVSEDSEAVAGDGIDVTPDCLDPSVTVEKVEGLSKEGLLCIDAKVQVSEDSETVTGDGIDITPGCLAVPETLTIVEDSSICSSAVGSEHVDNLPEANIDTKESKAEVDTKESESGVCNQENQVVQEKASECREHEKDLDGKTSAKLGPKESEAGDCNQDNEEKTVKDIEKSTPVAEGSS</sequence>
<reference evidence="3 4" key="1">
    <citation type="journal article" date="2023" name="Life. Sci Alliance">
        <title>Evolutionary insights into 3D genome organization and epigenetic landscape of Vigna mungo.</title>
        <authorList>
            <person name="Junaid A."/>
            <person name="Singh B."/>
            <person name="Bhatia S."/>
        </authorList>
    </citation>
    <scope>NUCLEOTIDE SEQUENCE [LARGE SCALE GENOMIC DNA]</scope>
    <source>
        <strain evidence="3">Urdbean</strain>
    </source>
</reference>
<proteinExistence type="predicted"/>
<feature type="region of interest" description="Disordered" evidence="1">
    <location>
        <begin position="169"/>
        <end position="261"/>
    </location>
</feature>
<dbReference type="SMART" id="SM01314">
    <property type="entry name" value="SnAC"/>
    <property type="match status" value="1"/>
</dbReference>
<feature type="region of interest" description="Disordered" evidence="1">
    <location>
        <begin position="1318"/>
        <end position="1347"/>
    </location>
</feature>
<feature type="region of interest" description="Disordered" evidence="1">
    <location>
        <begin position="1718"/>
        <end position="1749"/>
    </location>
</feature>